<evidence type="ECO:0000256" key="4">
    <source>
        <dbReference type="ARBA" id="ARBA00006958"/>
    </source>
</evidence>
<comment type="cofactor">
    <cofactor evidence="1">
        <name>a divalent metal cation</name>
        <dbReference type="ChEBI" id="CHEBI:60240"/>
    </cofactor>
</comment>
<dbReference type="InterPro" id="IPR027806">
    <property type="entry name" value="HARBI1_dom"/>
</dbReference>
<dbReference type="Proteomes" id="UP000694844">
    <property type="component" value="Chromosome 2"/>
</dbReference>
<evidence type="ECO:0000256" key="3">
    <source>
        <dbReference type="ARBA" id="ARBA00004496"/>
    </source>
</evidence>
<feature type="domain" description="Myb/SANT-like DNA-binding" evidence="14">
    <location>
        <begin position="10"/>
        <end position="84"/>
    </location>
</feature>
<accession>A0A8B8CQB0</accession>
<feature type="domain" description="DDE Tnp4" evidence="13">
    <location>
        <begin position="186"/>
        <end position="338"/>
    </location>
</feature>
<evidence type="ECO:0000259" key="13">
    <source>
        <dbReference type="Pfam" id="PF13359"/>
    </source>
</evidence>
<proteinExistence type="inferred from homology"/>
<keyword evidence="10" id="KW-0539">Nucleus</keyword>
<comment type="function">
    <text evidence="12">Transposase-derived protein that may have nuclease activity. Does not have transposase activity.</text>
</comment>
<protein>
    <recommendedName>
        <fullName evidence="5">Putative nuclease HARBI1</fullName>
    </recommendedName>
    <alternativeName>
        <fullName evidence="11">Harbinger transposase-derived nuclease</fullName>
    </alternativeName>
</protein>
<sequence>MKMNFVTKKRKPNWSERELTVLAEAATPRMRFLKAKFSPSLTSERKQELWREIADEVNSTTLVSRTVDEIKKKWADIQSLTKKKEGERRRSMSKTGGGPAPEFYFKEWEKVVLTCLRFLAKGDYLSEIADIHGISKSSGCLIVHRVIDAICTTLKNIKFPTATEDLKKIKMEFYKVAHFPNVIGAIDGTQIPIQGMSSDDEHLYICRKGFHSINVQAVVKPDLRFTNAVCKFPGSTHDAYILSSSSLPECISNLTAGGWLLGDSGYPLKEWLMTPINNPKTGQEERYNSAHCRTRNVVERAFGVLKARFRCLHKTGGCLPYKPSKCTRIIECAMRLHNLAIERNVPLMEIAEPEPVEQEVHHLANENINASTLRMRIVQTF</sequence>
<dbReference type="RefSeq" id="XP_022316606.1">
    <property type="nucleotide sequence ID" value="XM_022460898.1"/>
</dbReference>
<evidence type="ECO:0000256" key="11">
    <source>
        <dbReference type="ARBA" id="ARBA00030126"/>
    </source>
</evidence>
<evidence type="ECO:0000256" key="2">
    <source>
        <dbReference type="ARBA" id="ARBA00004123"/>
    </source>
</evidence>
<evidence type="ECO:0000256" key="6">
    <source>
        <dbReference type="ARBA" id="ARBA00022490"/>
    </source>
</evidence>
<dbReference type="PANTHER" id="PTHR22930:SF85">
    <property type="entry name" value="GH03217P-RELATED"/>
    <property type="match status" value="1"/>
</dbReference>
<evidence type="ECO:0000256" key="9">
    <source>
        <dbReference type="ARBA" id="ARBA00022801"/>
    </source>
</evidence>
<dbReference type="GeneID" id="111120171"/>
<evidence type="ECO:0000313" key="16">
    <source>
        <dbReference type="RefSeq" id="XP_022316606.1"/>
    </source>
</evidence>
<evidence type="ECO:0000256" key="10">
    <source>
        <dbReference type="ARBA" id="ARBA00023242"/>
    </source>
</evidence>
<dbReference type="PRINTS" id="PR02086">
    <property type="entry name" value="PUTNUCHARBI1"/>
</dbReference>
<keyword evidence="15" id="KW-1185">Reference proteome</keyword>
<evidence type="ECO:0000259" key="14">
    <source>
        <dbReference type="Pfam" id="PF13873"/>
    </source>
</evidence>
<keyword evidence="8" id="KW-0479">Metal-binding</keyword>
<dbReference type="InterPro" id="IPR045249">
    <property type="entry name" value="HARBI1-like"/>
</dbReference>
<dbReference type="GO" id="GO:0016787">
    <property type="term" value="F:hydrolase activity"/>
    <property type="evidence" value="ECO:0007669"/>
    <property type="project" value="UniProtKB-KW"/>
</dbReference>
<evidence type="ECO:0000256" key="12">
    <source>
        <dbReference type="ARBA" id="ARBA00045850"/>
    </source>
</evidence>
<reference evidence="16" key="1">
    <citation type="submission" date="2025-08" db="UniProtKB">
        <authorList>
            <consortium name="RefSeq"/>
        </authorList>
    </citation>
    <scope>IDENTIFICATION</scope>
    <source>
        <tissue evidence="16">Whole sample</tissue>
    </source>
</reference>
<evidence type="ECO:0000313" key="15">
    <source>
        <dbReference type="Proteomes" id="UP000694844"/>
    </source>
</evidence>
<dbReference type="GO" id="GO:0004518">
    <property type="term" value="F:nuclease activity"/>
    <property type="evidence" value="ECO:0007669"/>
    <property type="project" value="UniProtKB-KW"/>
</dbReference>
<comment type="similarity">
    <text evidence="4">Belongs to the HARBI1 family.</text>
</comment>
<dbReference type="GO" id="GO:0005634">
    <property type="term" value="C:nucleus"/>
    <property type="evidence" value="ECO:0007669"/>
    <property type="project" value="UniProtKB-SubCell"/>
</dbReference>
<dbReference type="GO" id="GO:0005737">
    <property type="term" value="C:cytoplasm"/>
    <property type="evidence" value="ECO:0007669"/>
    <property type="project" value="UniProtKB-SubCell"/>
</dbReference>
<dbReference type="GO" id="GO:0046872">
    <property type="term" value="F:metal ion binding"/>
    <property type="evidence" value="ECO:0007669"/>
    <property type="project" value="UniProtKB-KW"/>
</dbReference>
<dbReference type="Pfam" id="PF13359">
    <property type="entry name" value="DDE_Tnp_4"/>
    <property type="match status" value="1"/>
</dbReference>
<evidence type="ECO:0000256" key="1">
    <source>
        <dbReference type="ARBA" id="ARBA00001968"/>
    </source>
</evidence>
<evidence type="ECO:0000256" key="5">
    <source>
        <dbReference type="ARBA" id="ARBA00015519"/>
    </source>
</evidence>
<dbReference type="AlphaFoldDB" id="A0A8B8CQB0"/>
<name>A0A8B8CQB0_CRAVI</name>
<evidence type="ECO:0000256" key="8">
    <source>
        <dbReference type="ARBA" id="ARBA00022723"/>
    </source>
</evidence>
<dbReference type="InterPro" id="IPR026103">
    <property type="entry name" value="HARBI1_animal"/>
</dbReference>
<dbReference type="OrthoDB" id="1515171at2759"/>
<organism evidence="15 16">
    <name type="scientific">Crassostrea virginica</name>
    <name type="common">Eastern oyster</name>
    <dbReference type="NCBI Taxonomy" id="6565"/>
    <lineage>
        <taxon>Eukaryota</taxon>
        <taxon>Metazoa</taxon>
        <taxon>Spiralia</taxon>
        <taxon>Lophotrochozoa</taxon>
        <taxon>Mollusca</taxon>
        <taxon>Bivalvia</taxon>
        <taxon>Autobranchia</taxon>
        <taxon>Pteriomorphia</taxon>
        <taxon>Ostreida</taxon>
        <taxon>Ostreoidea</taxon>
        <taxon>Ostreidae</taxon>
        <taxon>Crassostrea</taxon>
    </lineage>
</organism>
<gene>
    <name evidence="16" type="primary">LOC111120171</name>
</gene>
<dbReference type="PANTHER" id="PTHR22930">
    <property type="match status" value="1"/>
</dbReference>
<keyword evidence="7" id="KW-0540">Nuclease</keyword>
<keyword evidence="9" id="KW-0378">Hydrolase</keyword>
<dbReference type="InterPro" id="IPR028002">
    <property type="entry name" value="Myb_DNA-bind_5"/>
</dbReference>
<dbReference type="KEGG" id="cvn:111120171"/>
<dbReference type="Pfam" id="PF13873">
    <property type="entry name" value="Myb_DNA-bind_5"/>
    <property type="match status" value="1"/>
</dbReference>
<comment type="subcellular location">
    <subcellularLocation>
        <location evidence="3">Cytoplasm</location>
    </subcellularLocation>
    <subcellularLocation>
        <location evidence="2">Nucleus</location>
    </subcellularLocation>
</comment>
<keyword evidence="6" id="KW-0963">Cytoplasm</keyword>
<evidence type="ECO:0000256" key="7">
    <source>
        <dbReference type="ARBA" id="ARBA00022722"/>
    </source>
</evidence>